<evidence type="ECO:0000313" key="2">
    <source>
        <dbReference type="EMBL" id="OJJ07533.1"/>
    </source>
</evidence>
<evidence type="ECO:0000256" key="1">
    <source>
        <dbReference type="SAM" id="SignalP"/>
    </source>
</evidence>
<keyword evidence="1" id="KW-0732">Signal</keyword>
<organism evidence="2 3">
    <name type="scientific">Aspergillus versicolor CBS 583.65</name>
    <dbReference type="NCBI Taxonomy" id="1036611"/>
    <lineage>
        <taxon>Eukaryota</taxon>
        <taxon>Fungi</taxon>
        <taxon>Dikarya</taxon>
        <taxon>Ascomycota</taxon>
        <taxon>Pezizomycotina</taxon>
        <taxon>Eurotiomycetes</taxon>
        <taxon>Eurotiomycetidae</taxon>
        <taxon>Eurotiales</taxon>
        <taxon>Aspergillaceae</taxon>
        <taxon>Aspergillus</taxon>
        <taxon>Aspergillus subgen. Nidulantes</taxon>
    </lineage>
</organism>
<dbReference type="Proteomes" id="UP000184073">
    <property type="component" value="Unassembled WGS sequence"/>
</dbReference>
<accession>A0A1L9Q190</accession>
<dbReference type="OrthoDB" id="4480678at2759"/>
<evidence type="ECO:0000313" key="3">
    <source>
        <dbReference type="Proteomes" id="UP000184073"/>
    </source>
</evidence>
<gene>
    <name evidence="2" type="ORF">ASPVEDRAFT_33750</name>
</gene>
<dbReference type="VEuPathDB" id="FungiDB:ASPVEDRAFT_33750"/>
<dbReference type="GeneID" id="63726287"/>
<proteinExistence type="predicted"/>
<name>A0A1L9Q190_ASPVE</name>
<sequence length="192" mass="20320">MRVSHLLPIVPIMANTALAALAIYIDEGNGGTASIDYRAAYWTGPPTDDFSKDLPGFDTCELDGSGSSCDVGGYKVTLTAQGGAGCNEGPDIKSASFENSSGGKIENANGDDRCTELEYCSVGAVGGLKKNGWAVTYLNRVKETQNGRKGGQETYFRISTTATLRNSLLAFSLAGIAFNVCSTMRISTYELR</sequence>
<dbReference type="EMBL" id="KV878137">
    <property type="protein sequence ID" value="OJJ07533.1"/>
    <property type="molecule type" value="Genomic_DNA"/>
</dbReference>
<feature type="chain" id="PRO_5012634738" evidence="1">
    <location>
        <begin position="20"/>
        <end position="192"/>
    </location>
</feature>
<protein>
    <submittedName>
        <fullName evidence="2">Uncharacterized protein</fullName>
    </submittedName>
</protein>
<feature type="signal peptide" evidence="1">
    <location>
        <begin position="1"/>
        <end position="19"/>
    </location>
</feature>
<dbReference type="RefSeq" id="XP_040673295.1">
    <property type="nucleotide sequence ID" value="XM_040810776.1"/>
</dbReference>
<keyword evidence="3" id="KW-1185">Reference proteome</keyword>
<reference evidence="3" key="1">
    <citation type="journal article" date="2017" name="Genome Biol.">
        <title>Comparative genomics reveals high biological diversity and specific adaptations in the industrially and medically important fungal genus Aspergillus.</title>
        <authorList>
            <person name="de Vries R.P."/>
            <person name="Riley R."/>
            <person name="Wiebenga A."/>
            <person name="Aguilar-Osorio G."/>
            <person name="Amillis S."/>
            <person name="Uchima C.A."/>
            <person name="Anderluh G."/>
            <person name="Asadollahi M."/>
            <person name="Askin M."/>
            <person name="Barry K."/>
            <person name="Battaglia E."/>
            <person name="Bayram O."/>
            <person name="Benocci T."/>
            <person name="Braus-Stromeyer S.A."/>
            <person name="Caldana C."/>
            <person name="Canovas D."/>
            <person name="Cerqueira G.C."/>
            <person name="Chen F."/>
            <person name="Chen W."/>
            <person name="Choi C."/>
            <person name="Clum A."/>
            <person name="Dos Santos R.A."/>
            <person name="Damasio A.R."/>
            <person name="Diallinas G."/>
            <person name="Emri T."/>
            <person name="Fekete E."/>
            <person name="Flipphi M."/>
            <person name="Freyberg S."/>
            <person name="Gallo A."/>
            <person name="Gournas C."/>
            <person name="Habgood R."/>
            <person name="Hainaut M."/>
            <person name="Harispe M.L."/>
            <person name="Henrissat B."/>
            <person name="Hilden K.S."/>
            <person name="Hope R."/>
            <person name="Hossain A."/>
            <person name="Karabika E."/>
            <person name="Karaffa L."/>
            <person name="Karanyi Z."/>
            <person name="Krasevec N."/>
            <person name="Kuo A."/>
            <person name="Kusch H."/>
            <person name="LaButti K."/>
            <person name="Lagendijk E.L."/>
            <person name="Lapidus A."/>
            <person name="Levasseur A."/>
            <person name="Lindquist E."/>
            <person name="Lipzen A."/>
            <person name="Logrieco A.F."/>
            <person name="MacCabe A."/>
            <person name="Maekelae M.R."/>
            <person name="Malavazi I."/>
            <person name="Melin P."/>
            <person name="Meyer V."/>
            <person name="Mielnichuk N."/>
            <person name="Miskei M."/>
            <person name="Molnar A.P."/>
            <person name="Mule G."/>
            <person name="Ngan C.Y."/>
            <person name="Orejas M."/>
            <person name="Orosz E."/>
            <person name="Ouedraogo J.P."/>
            <person name="Overkamp K.M."/>
            <person name="Park H.-S."/>
            <person name="Perrone G."/>
            <person name="Piumi F."/>
            <person name="Punt P.J."/>
            <person name="Ram A.F."/>
            <person name="Ramon A."/>
            <person name="Rauscher S."/>
            <person name="Record E."/>
            <person name="Riano-Pachon D.M."/>
            <person name="Robert V."/>
            <person name="Roehrig J."/>
            <person name="Ruller R."/>
            <person name="Salamov A."/>
            <person name="Salih N.S."/>
            <person name="Samson R.A."/>
            <person name="Sandor E."/>
            <person name="Sanguinetti M."/>
            <person name="Schuetze T."/>
            <person name="Sepcic K."/>
            <person name="Shelest E."/>
            <person name="Sherlock G."/>
            <person name="Sophianopoulou V."/>
            <person name="Squina F.M."/>
            <person name="Sun H."/>
            <person name="Susca A."/>
            <person name="Todd R.B."/>
            <person name="Tsang A."/>
            <person name="Unkles S.E."/>
            <person name="van de Wiele N."/>
            <person name="van Rossen-Uffink D."/>
            <person name="Oliveira J.V."/>
            <person name="Vesth T.C."/>
            <person name="Visser J."/>
            <person name="Yu J.-H."/>
            <person name="Zhou M."/>
            <person name="Andersen M.R."/>
            <person name="Archer D.B."/>
            <person name="Baker S.E."/>
            <person name="Benoit I."/>
            <person name="Brakhage A.A."/>
            <person name="Braus G.H."/>
            <person name="Fischer R."/>
            <person name="Frisvad J.C."/>
            <person name="Goldman G.H."/>
            <person name="Houbraken J."/>
            <person name="Oakley B."/>
            <person name="Pocsi I."/>
            <person name="Scazzocchio C."/>
            <person name="Seiboth B."/>
            <person name="vanKuyk P.A."/>
            <person name="Wortman J."/>
            <person name="Dyer P.S."/>
            <person name="Grigoriev I.V."/>
        </authorList>
    </citation>
    <scope>NUCLEOTIDE SEQUENCE [LARGE SCALE GENOMIC DNA]</scope>
    <source>
        <strain evidence="3">CBS 583.65</strain>
    </source>
</reference>
<dbReference type="AlphaFoldDB" id="A0A1L9Q190"/>